<dbReference type="HOGENOM" id="CLU_1562141_0_0_11"/>
<gene>
    <name evidence="1" type="ordered locus">Tcur_0478</name>
</gene>
<sequence>MISHQEMSDLWGEDGLLYIPPEHVERFRFDLRMLSPEAAIPAEVPLLFTAYIDDEIKLFNVLEIQVGDNEPMGLLALGAVPDEKMYYCLDGDTGRVLLLDLGDQVGLEPVNSSLATFVEFLYRLEQFIRADQGRATRAPRAAELRRELAALDPSAFADPESWWSIAFNQLQ</sequence>
<dbReference type="STRING" id="471852.Tcur_0478"/>
<dbReference type="eggNOG" id="ENOG5031SXM">
    <property type="taxonomic scope" value="Bacteria"/>
</dbReference>
<protein>
    <recommendedName>
        <fullName evidence="3">SUKH-4 immunity protein</fullName>
    </recommendedName>
</protein>
<dbReference type="InterPro" id="IPR025851">
    <property type="entry name" value="SUKH-4"/>
</dbReference>
<dbReference type="RefSeq" id="WP_012850859.1">
    <property type="nucleotide sequence ID" value="NC_013510.1"/>
</dbReference>
<keyword evidence="2" id="KW-1185">Reference proteome</keyword>
<evidence type="ECO:0000313" key="1">
    <source>
        <dbReference type="EMBL" id="ACY96075.1"/>
    </source>
</evidence>
<proteinExistence type="predicted"/>
<accession>D1A3F0</accession>
<dbReference type="AlphaFoldDB" id="D1A3F0"/>
<dbReference type="Proteomes" id="UP000001918">
    <property type="component" value="Chromosome"/>
</dbReference>
<reference evidence="1 2" key="1">
    <citation type="journal article" date="2011" name="Stand. Genomic Sci.">
        <title>Complete genome sequence of Thermomonospora curvata type strain (B9).</title>
        <authorList>
            <person name="Chertkov O."/>
            <person name="Sikorski J."/>
            <person name="Nolan M."/>
            <person name="Lapidus A."/>
            <person name="Lucas S."/>
            <person name="Del Rio T.G."/>
            <person name="Tice H."/>
            <person name="Cheng J.F."/>
            <person name="Goodwin L."/>
            <person name="Pitluck S."/>
            <person name="Liolios K."/>
            <person name="Ivanova N."/>
            <person name="Mavromatis K."/>
            <person name="Mikhailova N."/>
            <person name="Ovchinnikova G."/>
            <person name="Pati A."/>
            <person name="Chen A."/>
            <person name="Palaniappan K."/>
            <person name="Djao O.D."/>
            <person name="Land M."/>
            <person name="Hauser L."/>
            <person name="Chang Y.J."/>
            <person name="Jeffries C.D."/>
            <person name="Brettin T."/>
            <person name="Han C."/>
            <person name="Detter J.C."/>
            <person name="Rohde M."/>
            <person name="Goker M."/>
            <person name="Woyke T."/>
            <person name="Bristow J."/>
            <person name="Eisen J.A."/>
            <person name="Markowitz V."/>
            <person name="Hugenholtz P."/>
            <person name="Klenk H.P."/>
            <person name="Kyrpides N.C."/>
        </authorList>
    </citation>
    <scope>NUCLEOTIDE SEQUENCE [LARGE SCALE GENOMIC DNA]</scope>
    <source>
        <strain evidence="2">ATCC 19995 / DSM 43183 / JCM 3096 / KCTC 9072 / NBRC 15933 / NCIMB 10081 / Henssen B9</strain>
    </source>
</reference>
<organism evidence="1 2">
    <name type="scientific">Thermomonospora curvata (strain ATCC 19995 / DSM 43183 / JCM 3096 / KCTC 9072 / NBRC 15933 / NCIMB 10081 / Henssen B9)</name>
    <dbReference type="NCBI Taxonomy" id="471852"/>
    <lineage>
        <taxon>Bacteria</taxon>
        <taxon>Bacillati</taxon>
        <taxon>Actinomycetota</taxon>
        <taxon>Actinomycetes</taxon>
        <taxon>Streptosporangiales</taxon>
        <taxon>Thermomonosporaceae</taxon>
        <taxon>Thermomonospora</taxon>
    </lineage>
</organism>
<dbReference type="Pfam" id="PF14435">
    <property type="entry name" value="SUKH-4"/>
    <property type="match status" value="1"/>
</dbReference>
<dbReference type="OrthoDB" id="9023549at2"/>
<name>D1A3F0_THECD</name>
<evidence type="ECO:0008006" key="3">
    <source>
        <dbReference type="Google" id="ProtNLM"/>
    </source>
</evidence>
<dbReference type="KEGG" id="tcu:Tcur_0478"/>
<evidence type="ECO:0000313" key="2">
    <source>
        <dbReference type="Proteomes" id="UP000001918"/>
    </source>
</evidence>
<dbReference type="EMBL" id="CP001738">
    <property type="protein sequence ID" value="ACY96075.1"/>
    <property type="molecule type" value="Genomic_DNA"/>
</dbReference>